<sequence length="251" mass="27592">MNTENRMLHQLMHVGELLLISGAEIRRVEETISRMGKAYGAKETDVFVITSSIVVTMTFPDGEMLTQTRRIRTSGGTDFRKIEDLNALSRRCCEEPLTVEELRAEVHRIRDGGQNSFYLLCGSILAAGGLTVFFGGNVTDALMAAIVAVCICAMQKWLAPLCMNTVIFNLFCSFLAGLIICVLSWFLPVHVDKIMIGDIMLLIPGVPFTNAVRNVLIGDTISGLMRLVESILWAGAIACGFVLSVWITGVW</sequence>
<dbReference type="GO" id="GO:0015744">
    <property type="term" value="P:succinate transport"/>
    <property type="evidence" value="ECO:0007669"/>
    <property type="project" value="TreeGrafter"/>
</dbReference>
<evidence type="ECO:0000259" key="8">
    <source>
        <dbReference type="Pfam" id="PF06738"/>
    </source>
</evidence>
<evidence type="ECO:0000313" key="9">
    <source>
        <dbReference type="EMBL" id="HIZ38906.1"/>
    </source>
</evidence>
<feature type="domain" description="Threonine/serine exporter-like N-terminal" evidence="8">
    <location>
        <begin position="11"/>
        <end position="244"/>
    </location>
</feature>
<evidence type="ECO:0000256" key="3">
    <source>
        <dbReference type="ARBA" id="ARBA00022692"/>
    </source>
</evidence>
<gene>
    <name evidence="9" type="ORF">H9968_03120</name>
</gene>
<evidence type="ECO:0000256" key="7">
    <source>
        <dbReference type="SAM" id="Phobius"/>
    </source>
</evidence>
<feature type="transmembrane region" description="Helical" evidence="7">
    <location>
        <begin position="224"/>
        <end position="247"/>
    </location>
</feature>
<feature type="transmembrane region" description="Helical" evidence="7">
    <location>
        <begin position="194"/>
        <end position="212"/>
    </location>
</feature>
<dbReference type="Pfam" id="PF06738">
    <property type="entry name" value="ThrE"/>
    <property type="match status" value="1"/>
</dbReference>
<evidence type="ECO:0000256" key="2">
    <source>
        <dbReference type="ARBA" id="ARBA00022475"/>
    </source>
</evidence>
<dbReference type="PANTHER" id="PTHR34390:SF2">
    <property type="entry name" value="SUCCINATE TRANSPORTER SUBUNIT YJJP-RELATED"/>
    <property type="match status" value="1"/>
</dbReference>
<accession>A0A9D2EKN6</accession>
<evidence type="ECO:0000256" key="5">
    <source>
        <dbReference type="ARBA" id="ARBA00023136"/>
    </source>
</evidence>
<dbReference type="AlphaFoldDB" id="A0A9D2EKN6"/>
<comment type="similarity">
    <text evidence="6">Belongs to the ThrE exporter (TC 2.A.79) family.</text>
</comment>
<evidence type="ECO:0000256" key="6">
    <source>
        <dbReference type="ARBA" id="ARBA00034125"/>
    </source>
</evidence>
<feature type="transmembrane region" description="Helical" evidence="7">
    <location>
        <begin position="117"/>
        <end position="135"/>
    </location>
</feature>
<proteinExistence type="inferred from homology"/>
<feature type="transmembrane region" description="Helical" evidence="7">
    <location>
        <begin position="166"/>
        <end position="188"/>
    </location>
</feature>
<dbReference type="Proteomes" id="UP000824049">
    <property type="component" value="Unassembled WGS sequence"/>
</dbReference>
<keyword evidence="5 7" id="KW-0472">Membrane</keyword>
<keyword evidence="3 7" id="KW-0812">Transmembrane</keyword>
<dbReference type="InterPro" id="IPR010619">
    <property type="entry name" value="ThrE-like_N"/>
</dbReference>
<protein>
    <submittedName>
        <fullName evidence="9">Threonine/serine exporter family protein</fullName>
    </submittedName>
</protein>
<dbReference type="EMBL" id="DXBR01000036">
    <property type="protein sequence ID" value="HIZ38906.1"/>
    <property type="molecule type" value="Genomic_DNA"/>
</dbReference>
<keyword evidence="2" id="KW-1003">Cell membrane</keyword>
<evidence type="ECO:0000256" key="4">
    <source>
        <dbReference type="ARBA" id="ARBA00022989"/>
    </source>
</evidence>
<evidence type="ECO:0000313" key="10">
    <source>
        <dbReference type="Proteomes" id="UP000824049"/>
    </source>
</evidence>
<dbReference type="InterPro" id="IPR050539">
    <property type="entry name" value="ThrE_Dicarb/AminoAcid_Exp"/>
</dbReference>
<name>A0A9D2EKN6_9FIRM</name>
<comment type="subcellular location">
    <subcellularLocation>
        <location evidence="1">Cell membrane</location>
        <topology evidence="1">Multi-pass membrane protein</topology>
    </subcellularLocation>
</comment>
<comment type="caution">
    <text evidence="9">The sequence shown here is derived from an EMBL/GenBank/DDBJ whole genome shotgun (WGS) entry which is preliminary data.</text>
</comment>
<reference evidence="9" key="1">
    <citation type="journal article" date="2021" name="PeerJ">
        <title>Extensive microbial diversity within the chicken gut microbiome revealed by metagenomics and culture.</title>
        <authorList>
            <person name="Gilroy R."/>
            <person name="Ravi A."/>
            <person name="Getino M."/>
            <person name="Pursley I."/>
            <person name="Horton D.L."/>
            <person name="Alikhan N.F."/>
            <person name="Baker D."/>
            <person name="Gharbi K."/>
            <person name="Hall N."/>
            <person name="Watson M."/>
            <person name="Adriaenssens E.M."/>
            <person name="Foster-Nyarko E."/>
            <person name="Jarju S."/>
            <person name="Secka A."/>
            <person name="Antonio M."/>
            <person name="Oren A."/>
            <person name="Chaudhuri R.R."/>
            <person name="La Ragione R."/>
            <person name="Hildebrand F."/>
            <person name="Pallen M.J."/>
        </authorList>
    </citation>
    <scope>NUCLEOTIDE SEQUENCE</scope>
    <source>
        <strain evidence="9">CHK179-28034</strain>
    </source>
</reference>
<feature type="transmembrane region" description="Helical" evidence="7">
    <location>
        <begin position="141"/>
        <end position="159"/>
    </location>
</feature>
<evidence type="ECO:0000256" key="1">
    <source>
        <dbReference type="ARBA" id="ARBA00004651"/>
    </source>
</evidence>
<keyword evidence="4 7" id="KW-1133">Transmembrane helix</keyword>
<dbReference type="GO" id="GO:0022857">
    <property type="term" value="F:transmembrane transporter activity"/>
    <property type="evidence" value="ECO:0007669"/>
    <property type="project" value="InterPro"/>
</dbReference>
<dbReference type="GO" id="GO:0005886">
    <property type="term" value="C:plasma membrane"/>
    <property type="evidence" value="ECO:0007669"/>
    <property type="project" value="UniProtKB-SubCell"/>
</dbReference>
<dbReference type="PANTHER" id="PTHR34390">
    <property type="entry name" value="UPF0442 PROTEIN YJJB-RELATED"/>
    <property type="match status" value="1"/>
</dbReference>
<reference evidence="9" key="2">
    <citation type="submission" date="2021-04" db="EMBL/GenBank/DDBJ databases">
        <authorList>
            <person name="Gilroy R."/>
        </authorList>
    </citation>
    <scope>NUCLEOTIDE SEQUENCE</scope>
    <source>
        <strain evidence="9">CHK179-28034</strain>
    </source>
</reference>
<organism evidence="9 10">
    <name type="scientific">Candidatus Anaerobutyricum stercoris</name>
    <dbReference type="NCBI Taxonomy" id="2838457"/>
    <lineage>
        <taxon>Bacteria</taxon>
        <taxon>Bacillati</taxon>
        <taxon>Bacillota</taxon>
        <taxon>Clostridia</taxon>
        <taxon>Lachnospirales</taxon>
        <taxon>Lachnospiraceae</taxon>
        <taxon>Anaerobutyricum</taxon>
    </lineage>
</organism>